<keyword evidence="1" id="KW-0378">Hydrolase</keyword>
<dbReference type="Proteomes" id="UP000186777">
    <property type="component" value="Unassembled WGS sequence"/>
</dbReference>
<reference evidence="1 2" key="1">
    <citation type="journal article" date="2016" name="Nat. Biotechnol.">
        <title>Measurement of bacterial replication rates in microbial communities.</title>
        <authorList>
            <person name="Brown C.T."/>
            <person name="Olm M.R."/>
            <person name="Thomas B.C."/>
            <person name="Banfield J.F."/>
        </authorList>
    </citation>
    <scope>NUCLEOTIDE SEQUENCE [LARGE SCALE GENOMIC DNA]</scope>
    <source>
        <strain evidence="1">46_33</strain>
    </source>
</reference>
<proteinExistence type="predicted"/>
<dbReference type="STRING" id="626940.BHW43_04805"/>
<dbReference type="SUPFAM" id="SSF52540">
    <property type="entry name" value="P-loop containing nucleoside triphosphate hydrolases"/>
    <property type="match status" value="1"/>
</dbReference>
<protein>
    <submittedName>
        <fullName evidence="1">Type III restriction endonuclease subunit R</fullName>
    </submittedName>
</protein>
<evidence type="ECO:0000313" key="1">
    <source>
        <dbReference type="EMBL" id="OLA37945.1"/>
    </source>
</evidence>
<keyword evidence="1" id="KW-0540">Nuclease</keyword>
<name>A0A1Q6R6D8_9FIRM</name>
<dbReference type="AlphaFoldDB" id="A0A1Q6R6D8"/>
<accession>A0A1Q6R6D8</accession>
<dbReference type="GO" id="GO:0004519">
    <property type="term" value="F:endonuclease activity"/>
    <property type="evidence" value="ECO:0007669"/>
    <property type="project" value="UniProtKB-KW"/>
</dbReference>
<gene>
    <name evidence="1" type="ORF">BHW43_04805</name>
</gene>
<dbReference type="InterPro" id="IPR027417">
    <property type="entry name" value="P-loop_NTPase"/>
</dbReference>
<dbReference type="Gene3D" id="3.40.50.300">
    <property type="entry name" value="P-loop containing nucleotide triphosphate hydrolases"/>
    <property type="match status" value="1"/>
</dbReference>
<sequence>MFYKLIERKRDAWLADRLCPVADLLKYILQRGMLRDAQIEAIKTYLYLKIACGNKNLAQLFIDGTFNTLTEAELDAMPLSVAARSCLQKNKAALALYEYASLKDDSGNMLSAKVVQAIKDTPESIDYAKVWRDAFYGVSYTDYLFSLPMGAGKTYLMAIFIYLDLYFAMNEPSNTAFAHNFIVFAPSGLKSSVVPSLKTIKNFDTSWIIPEPAASNLRKLLIFEVLDQSKTEKKSNKVKNPNVQKLALHQPFDDLFGLVAVTNAEKVILDRVQADKGGNINLYVDSADEKDRLANELRNLIGKIPQLAIYIDEVHHAVSDEIKLRAVVNKWAENGSFNSVVGFSGTPYLDKKEKLAVTDTLAIGTQEISNIVYYYALVNGIGNFLKKPEVKIAKNADSSEIVEAGVRLFLDRYKDKVYSNGCCAKLGIYCGRIEKLEEEIYPVVERVVRNYGLNPEEVVLKFHEGNKEYKAPERARLEFATLDNPISKIKIILLIQIGKEGWDCTSLTGVVLSQAGACPNNMVLQTSCRCLRQVDKHTQETALIYLNESNGDLLNKQLKKQHHIDITEFERGGLANNIILDRFDRTQYLHLPKVEFCQLNVRYETFTQDEDVHTAERIAMAAGDALAQEVYVTTQTDFSGRGVNDVVERYGYDKRPEHDEEYFVRYGRVTTFNNWLYAISKGSFGSVTMKMLRAYEKELRSLFSKITVKEGEVTRFSGRFNIETVNSNIRKAFYAVRDFVVKEEKLPQEARLLQVEHFTPKVMTNAVDVARFMPEQQLVHKIIEADKGVLALSEDKQKKIDLLESLGEHGLAEKVRQEYSNEPDARRLCSYHYLPYKTDSSFEQRFFDEVFKLKTVQQKKLEVYYNGDSELTEFKIRCYEGGKGHWHYVGLYTPDFLIIERKENNIHKALIVETKGSLYAQDKNFLKRRAFVEKYFMPANNAEYGYKRFDYLYLEDSLSDNVRLERMATMVDSFFEEAD</sequence>
<evidence type="ECO:0000313" key="2">
    <source>
        <dbReference type="Proteomes" id="UP000186777"/>
    </source>
</evidence>
<dbReference type="EMBL" id="MNTG01000026">
    <property type="protein sequence ID" value="OLA37945.1"/>
    <property type="molecule type" value="Genomic_DNA"/>
</dbReference>
<organism evidence="1 2">
    <name type="scientific">Phascolarctobacterium succinatutens</name>
    <dbReference type="NCBI Taxonomy" id="626940"/>
    <lineage>
        <taxon>Bacteria</taxon>
        <taxon>Bacillati</taxon>
        <taxon>Bacillota</taxon>
        <taxon>Negativicutes</taxon>
        <taxon>Acidaminococcales</taxon>
        <taxon>Acidaminococcaceae</taxon>
        <taxon>Phascolarctobacterium</taxon>
    </lineage>
</organism>
<keyword evidence="1" id="KW-0255">Endonuclease</keyword>
<dbReference type="RefSeq" id="WP_303679700.1">
    <property type="nucleotide sequence ID" value="NZ_MNTG01000026.1"/>
</dbReference>
<comment type="caution">
    <text evidence="1">The sequence shown here is derived from an EMBL/GenBank/DDBJ whole genome shotgun (WGS) entry which is preliminary data.</text>
</comment>